<gene>
    <name evidence="9" type="ORF">ENR15_19065</name>
</gene>
<feature type="domain" description="AlgX/AlgJ SGNH hydrolase-like" evidence="8">
    <location>
        <begin position="103"/>
        <end position="285"/>
    </location>
</feature>
<evidence type="ECO:0000256" key="2">
    <source>
        <dbReference type="ARBA" id="ARBA00005182"/>
    </source>
</evidence>
<dbReference type="Pfam" id="PF16822">
    <property type="entry name" value="ALGX"/>
    <property type="match status" value="1"/>
</dbReference>
<accession>A0A7C3VP53</accession>
<keyword evidence="6" id="KW-0016">Alginate biosynthesis</keyword>
<evidence type="ECO:0000256" key="4">
    <source>
        <dbReference type="ARBA" id="ARBA00022729"/>
    </source>
</evidence>
<dbReference type="EMBL" id="DSPX01000196">
    <property type="protein sequence ID" value="HGG02678.1"/>
    <property type="molecule type" value="Genomic_DNA"/>
</dbReference>
<name>A0A7C3VP53_9CYAN</name>
<evidence type="ECO:0000256" key="7">
    <source>
        <dbReference type="SAM" id="Phobius"/>
    </source>
</evidence>
<dbReference type="CDD" id="cd14440">
    <property type="entry name" value="AlgX_N_like_3"/>
    <property type="match status" value="1"/>
</dbReference>
<dbReference type="GO" id="GO:0042597">
    <property type="term" value="C:periplasmic space"/>
    <property type="evidence" value="ECO:0007669"/>
    <property type="project" value="UniProtKB-SubCell"/>
</dbReference>
<dbReference type="UniPathway" id="UPA00286"/>
<evidence type="ECO:0000256" key="3">
    <source>
        <dbReference type="ARBA" id="ARBA00022679"/>
    </source>
</evidence>
<reference evidence="9" key="1">
    <citation type="journal article" date="2020" name="mSystems">
        <title>Genome- and Community-Level Interaction Insights into Carbon Utilization and Element Cycling Functions of Hydrothermarchaeota in Hydrothermal Sediment.</title>
        <authorList>
            <person name="Zhou Z."/>
            <person name="Liu Y."/>
            <person name="Xu W."/>
            <person name="Pan J."/>
            <person name="Luo Z.H."/>
            <person name="Li M."/>
        </authorList>
    </citation>
    <scope>NUCLEOTIDE SEQUENCE [LARGE SCALE GENOMIC DNA]</scope>
    <source>
        <strain evidence="9">SpSt-374</strain>
    </source>
</reference>
<dbReference type="GO" id="GO:0042121">
    <property type="term" value="P:alginic acid biosynthetic process"/>
    <property type="evidence" value="ECO:0007669"/>
    <property type="project" value="UniProtKB-UniPathway"/>
</dbReference>
<comment type="pathway">
    <text evidence="2">Glycan biosynthesis; alginate biosynthesis.</text>
</comment>
<dbReference type="GO" id="GO:0016740">
    <property type="term" value="F:transferase activity"/>
    <property type="evidence" value="ECO:0007669"/>
    <property type="project" value="UniProtKB-KW"/>
</dbReference>
<keyword evidence="7" id="KW-0812">Transmembrane</keyword>
<organism evidence="9">
    <name type="scientific">Planktothricoides sp. SpSt-374</name>
    <dbReference type="NCBI Taxonomy" id="2282167"/>
    <lineage>
        <taxon>Bacteria</taxon>
        <taxon>Bacillati</taxon>
        <taxon>Cyanobacteriota</taxon>
        <taxon>Cyanophyceae</taxon>
        <taxon>Oscillatoriophycideae</taxon>
        <taxon>Oscillatoriales</taxon>
        <taxon>Oscillatoriaceae</taxon>
        <taxon>Planktothricoides</taxon>
    </lineage>
</organism>
<dbReference type="AlphaFoldDB" id="A0A7C3VP53"/>
<proteinExistence type="predicted"/>
<evidence type="ECO:0000259" key="8">
    <source>
        <dbReference type="Pfam" id="PF16822"/>
    </source>
</evidence>
<keyword evidence="7" id="KW-0472">Membrane</keyword>
<evidence type="ECO:0000256" key="1">
    <source>
        <dbReference type="ARBA" id="ARBA00004418"/>
    </source>
</evidence>
<keyword evidence="4" id="KW-0732">Signal</keyword>
<feature type="transmembrane region" description="Helical" evidence="7">
    <location>
        <begin position="12"/>
        <end position="35"/>
    </location>
</feature>
<keyword evidence="7" id="KW-1133">Transmembrane helix</keyword>
<sequence length="399" mass="46577">MRQLSQIQRLHHVIICCLFVPAIWTPIVISLWRYWRPLPNPSNWEKRQLASLPNFQLSRQSLANFPRLFDAYYNDNFGGRQQLIYWHNRILFSGLKQSPSEQVIIGKDGWLFYGHTYAIESYRATAPFTEAQLKHWQQILEERRDWLNARGIPYLVVFVPEKQSIYPEYLPQWLQPVGAESRLDQLMKHLQLNSDLAVNSVPSSWTKSAVIDLRDILLAAKSNYRIYHRTDSHWNKPGVFTAAGEIIKYLAAWFPQLKPLRITDFDQEIIYRDGGDLANMLGLKDVVREEVLKFSPRLPPLARPVAPEIARPDLAEDKQPFAMATGDRRLPRAVMFHDSFALNLAPLIAEKFQRIVFLSEYEFDLQVIDKERPDVVIQEMVERQLMAPLPDNPPQMRNF</sequence>
<evidence type="ECO:0000313" key="9">
    <source>
        <dbReference type="EMBL" id="HGG02678.1"/>
    </source>
</evidence>
<dbReference type="InterPro" id="IPR031811">
    <property type="entry name" value="ALGX/ALGJ_SGNH-like"/>
</dbReference>
<keyword evidence="3" id="KW-0808">Transferase</keyword>
<evidence type="ECO:0000256" key="6">
    <source>
        <dbReference type="ARBA" id="ARBA00022841"/>
    </source>
</evidence>
<comment type="caution">
    <text evidence="9">The sequence shown here is derived from an EMBL/GenBank/DDBJ whole genome shotgun (WGS) entry which is preliminary data.</text>
</comment>
<keyword evidence="5" id="KW-0574">Periplasm</keyword>
<comment type="subcellular location">
    <subcellularLocation>
        <location evidence="1">Periplasm</location>
    </subcellularLocation>
</comment>
<evidence type="ECO:0000256" key="5">
    <source>
        <dbReference type="ARBA" id="ARBA00022764"/>
    </source>
</evidence>
<protein>
    <recommendedName>
        <fullName evidence="8">AlgX/AlgJ SGNH hydrolase-like domain-containing protein</fullName>
    </recommendedName>
</protein>